<name>A0AAN6LNC2_9PLEO</name>
<evidence type="ECO:0000256" key="1">
    <source>
        <dbReference type="SAM" id="MobiDB-lite"/>
    </source>
</evidence>
<organism evidence="2 3">
    <name type="scientific">Pseudopithomyces chartarum</name>
    <dbReference type="NCBI Taxonomy" id="1892770"/>
    <lineage>
        <taxon>Eukaryota</taxon>
        <taxon>Fungi</taxon>
        <taxon>Dikarya</taxon>
        <taxon>Ascomycota</taxon>
        <taxon>Pezizomycotina</taxon>
        <taxon>Dothideomycetes</taxon>
        <taxon>Pleosporomycetidae</taxon>
        <taxon>Pleosporales</taxon>
        <taxon>Massarineae</taxon>
        <taxon>Didymosphaeriaceae</taxon>
        <taxon>Pseudopithomyces</taxon>
    </lineage>
</organism>
<sequence>MARKRKGDSSCVNNPKRQRLSKAPLKFHSQRQRWVQLLRSQNYQALITEVLKKELPKYAGSNILPTLLSSTVRESINILASASSVFTAAVNGTLAQRIHTDPQLQHQNLIIQERANIQPSIYIHLLVNSQGTSPTPNQYSVIRETILQYLSSGSQYHDLAHQIDNITPPSISPFLSYSGHRKYLWTSHRSPQHTETISRFCDGIARRVSETALRRRNLPMEFPPTECGYSVNSPLRLAQHRNRQSSNYVMNLVEDACGYLHQIGKLSHRFSMHPFIIYLIFRPEQAAIAEIFCSGLLQVWTEGEA</sequence>
<comment type="caution">
    <text evidence="2">The sequence shown here is derived from an EMBL/GenBank/DDBJ whole genome shotgun (WGS) entry which is preliminary data.</text>
</comment>
<keyword evidence="3" id="KW-1185">Reference proteome</keyword>
<dbReference type="EMBL" id="WVTA01000016">
    <property type="protein sequence ID" value="KAK3201519.1"/>
    <property type="molecule type" value="Genomic_DNA"/>
</dbReference>
<dbReference type="Proteomes" id="UP001280581">
    <property type="component" value="Unassembled WGS sequence"/>
</dbReference>
<reference evidence="2 3" key="1">
    <citation type="submission" date="2021-02" db="EMBL/GenBank/DDBJ databases">
        <title>Genome assembly of Pseudopithomyces chartarum.</title>
        <authorList>
            <person name="Jauregui R."/>
            <person name="Singh J."/>
            <person name="Voisey C."/>
        </authorList>
    </citation>
    <scope>NUCLEOTIDE SEQUENCE [LARGE SCALE GENOMIC DNA]</scope>
    <source>
        <strain evidence="2 3">AGR01</strain>
    </source>
</reference>
<protein>
    <submittedName>
        <fullName evidence="2">Uncharacterized protein</fullName>
    </submittedName>
</protein>
<dbReference type="AlphaFoldDB" id="A0AAN6LNC2"/>
<proteinExistence type="predicted"/>
<evidence type="ECO:0000313" key="3">
    <source>
        <dbReference type="Proteomes" id="UP001280581"/>
    </source>
</evidence>
<evidence type="ECO:0000313" key="2">
    <source>
        <dbReference type="EMBL" id="KAK3201519.1"/>
    </source>
</evidence>
<feature type="region of interest" description="Disordered" evidence="1">
    <location>
        <begin position="1"/>
        <end position="23"/>
    </location>
</feature>
<gene>
    <name evidence="2" type="ORF">GRF29_185g1232809</name>
</gene>
<accession>A0AAN6LNC2</accession>